<dbReference type="GO" id="GO:0016705">
    <property type="term" value="F:oxidoreductase activity, acting on paired donors, with incorporation or reduction of molecular oxygen"/>
    <property type="evidence" value="ECO:0007669"/>
    <property type="project" value="InterPro"/>
</dbReference>
<dbReference type="AlphaFoldDB" id="A0A2G8S6B6"/>
<evidence type="ECO:0000256" key="2">
    <source>
        <dbReference type="ARBA" id="ARBA00004167"/>
    </source>
</evidence>
<name>A0A2G8S6B6_9APHY</name>
<keyword evidence="6 15" id="KW-0812">Transmembrane</keyword>
<evidence type="ECO:0000256" key="8">
    <source>
        <dbReference type="ARBA" id="ARBA00022989"/>
    </source>
</evidence>
<evidence type="ECO:0000256" key="11">
    <source>
        <dbReference type="ARBA" id="ARBA00023033"/>
    </source>
</evidence>
<dbReference type="PRINTS" id="PR00385">
    <property type="entry name" value="P450"/>
</dbReference>
<evidence type="ECO:0000313" key="17">
    <source>
        <dbReference type="Proteomes" id="UP000230002"/>
    </source>
</evidence>
<evidence type="ECO:0000256" key="3">
    <source>
        <dbReference type="ARBA" id="ARBA00005179"/>
    </source>
</evidence>
<sequence length="533" mass="59426">MAAWHSSASKLNVSPSSAPVCILLIFSFLVALHRFAGGRLRSRLGSRLPLPPGPKPLPIIGNAADVPTTMMAQRFKEMTDKHGEVVYLNALGQPMIILGSHEAALELLDKRTANYSDRQPSAMRELAGWEWTFVLMPYGLPWRRRRKELHQFFHPNAILQHQPLQQREALKFLKNVIEKPDTFSHQVRHSFASTIMRIAYGIKVIDEKDPYVEAIEAGSAAFTEAFVPGAFLVDTFPILRHIPGWFPGAEFKQKAAAWKKIAHNMRDAPFEMTMESLVKGTAERSIATTIIEKARRKECSDISAEKIIARDVSALAYAAGADTTISTVQTFFLAMTCYPEVQAKARAELDTVVGSTRLPTFEDRGSLPYITAVAKESIRWQSVAPLGIPHRSLEDDEFRGYFIPKGSAVIANLYAFSRDPRVYPDPETFDPERFLKDGKINPDVQDPSTFAFGYGRRICPGRHFAEASLFIIIASVLHTLTIDYAVDDGGKLIIPEVKMTDGVLSYPLPFPCSIKPRSPEHIQLVHTGLAQPD</sequence>
<keyword evidence="7 13" id="KW-0479">Metal-binding</keyword>
<dbReference type="PANTHER" id="PTHR46300:SF7">
    <property type="entry name" value="P450, PUTATIVE (EUROFUNG)-RELATED"/>
    <property type="match status" value="1"/>
</dbReference>
<dbReference type="Gene3D" id="1.10.630.10">
    <property type="entry name" value="Cytochrome P450"/>
    <property type="match status" value="1"/>
</dbReference>
<dbReference type="InterPro" id="IPR001128">
    <property type="entry name" value="Cyt_P450"/>
</dbReference>
<dbReference type="OrthoDB" id="2789670at2759"/>
<dbReference type="SUPFAM" id="SSF48264">
    <property type="entry name" value="Cytochrome P450"/>
    <property type="match status" value="1"/>
</dbReference>
<dbReference type="CDD" id="cd11065">
    <property type="entry name" value="CYP64-like"/>
    <property type="match status" value="1"/>
</dbReference>
<keyword evidence="17" id="KW-1185">Reference proteome</keyword>
<dbReference type="InterPro" id="IPR002401">
    <property type="entry name" value="Cyt_P450_E_grp-I"/>
</dbReference>
<dbReference type="InterPro" id="IPR036396">
    <property type="entry name" value="Cyt_P450_sf"/>
</dbReference>
<evidence type="ECO:0000256" key="13">
    <source>
        <dbReference type="PIRSR" id="PIRSR602401-1"/>
    </source>
</evidence>
<evidence type="ECO:0000313" key="16">
    <source>
        <dbReference type="EMBL" id="PIL29320.1"/>
    </source>
</evidence>
<dbReference type="GO" id="GO:0016020">
    <property type="term" value="C:membrane"/>
    <property type="evidence" value="ECO:0007669"/>
    <property type="project" value="UniProtKB-SubCell"/>
</dbReference>
<evidence type="ECO:0000256" key="15">
    <source>
        <dbReference type="SAM" id="Phobius"/>
    </source>
</evidence>
<dbReference type="GO" id="GO:0005506">
    <property type="term" value="F:iron ion binding"/>
    <property type="evidence" value="ECO:0007669"/>
    <property type="project" value="InterPro"/>
</dbReference>
<gene>
    <name evidence="16" type="ORF">GSI_09371</name>
</gene>
<comment type="pathway">
    <text evidence="3">Secondary metabolite biosynthesis.</text>
</comment>
<keyword evidence="9 14" id="KW-0560">Oxidoreductase</keyword>
<dbReference type="InterPro" id="IPR050364">
    <property type="entry name" value="Cytochrome_P450_fung"/>
</dbReference>
<protein>
    <submittedName>
        <fullName evidence="16">Cytochrome P450</fullName>
    </submittedName>
</protein>
<dbReference type="InterPro" id="IPR017972">
    <property type="entry name" value="Cyt_P450_CS"/>
</dbReference>
<evidence type="ECO:0000256" key="10">
    <source>
        <dbReference type="ARBA" id="ARBA00023004"/>
    </source>
</evidence>
<feature type="transmembrane region" description="Helical" evidence="15">
    <location>
        <begin position="16"/>
        <end position="37"/>
    </location>
</feature>
<comment type="cofactor">
    <cofactor evidence="1 13">
        <name>heme</name>
        <dbReference type="ChEBI" id="CHEBI:30413"/>
    </cofactor>
</comment>
<evidence type="ECO:0000256" key="5">
    <source>
        <dbReference type="ARBA" id="ARBA00022617"/>
    </source>
</evidence>
<organism evidence="16 17">
    <name type="scientific">Ganoderma sinense ZZ0214-1</name>
    <dbReference type="NCBI Taxonomy" id="1077348"/>
    <lineage>
        <taxon>Eukaryota</taxon>
        <taxon>Fungi</taxon>
        <taxon>Dikarya</taxon>
        <taxon>Basidiomycota</taxon>
        <taxon>Agaricomycotina</taxon>
        <taxon>Agaricomycetes</taxon>
        <taxon>Polyporales</taxon>
        <taxon>Polyporaceae</taxon>
        <taxon>Ganoderma</taxon>
    </lineage>
</organism>
<dbReference type="GO" id="GO:0020037">
    <property type="term" value="F:heme binding"/>
    <property type="evidence" value="ECO:0007669"/>
    <property type="project" value="InterPro"/>
</dbReference>
<dbReference type="PRINTS" id="PR00463">
    <property type="entry name" value="EP450I"/>
</dbReference>
<keyword evidence="11 14" id="KW-0503">Monooxygenase</keyword>
<keyword evidence="12 15" id="KW-0472">Membrane</keyword>
<keyword evidence="10 13" id="KW-0408">Iron</keyword>
<evidence type="ECO:0000256" key="14">
    <source>
        <dbReference type="RuleBase" id="RU000461"/>
    </source>
</evidence>
<proteinExistence type="inferred from homology"/>
<evidence type="ECO:0000256" key="1">
    <source>
        <dbReference type="ARBA" id="ARBA00001971"/>
    </source>
</evidence>
<evidence type="ECO:0000256" key="9">
    <source>
        <dbReference type="ARBA" id="ARBA00023002"/>
    </source>
</evidence>
<dbReference type="Proteomes" id="UP000230002">
    <property type="component" value="Unassembled WGS sequence"/>
</dbReference>
<evidence type="ECO:0000256" key="12">
    <source>
        <dbReference type="ARBA" id="ARBA00023136"/>
    </source>
</evidence>
<reference evidence="16 17" key="1">
    <citation type="journal article" date="2015" name="Sci. Rep.">
        <title>Chromosome-level genome map provides insights into diverse defense mechanisms in the medicinal fungus Ganoderma sinense.</title>
        <authorList>
            <person name="Zhu Y."/>
            <person name="Xu J."/>
            <person name="Sun C."/>
            <person name="Zhou S."/>
            <person name="Xu H."/>
            <person name="Nelson D.R."/>
            <person name="Qian J."/>
            <person name="Song J."/>
            <person name="Luo H."/>
            <person name="Xiang L."/>
            <person name="Li Y."/>
            <person name="Xu Z."/>
            <person name="Ji A."/>
            <person name="Wang L."/>
            <person name="Lu S."/>
            <person name="Hayward A."/>
            <person name="Sun W."/>
            <person name="Li X."/>
            <person name="Schwartz D.C."/>
            <person name="Wang Y."/>
            <person name="Chen S."/>
        </authorList>
    </citation>
    <scope>NUCLEOTIDE SEQUENCE [LARGE SCALE GENOMIC DNA]</scope>
    <source>
        <strain evidence="16 17">ZZ0214-1</strain>
    </source>
</reference>
<comment type="caution">
    <text evidence="16">The sequence shown here is derived from an EMBL/GenBank/DDBJ whole genome shotgun (WGS) entry which is preliminary data.</text>
</comment>
<accession>A0A2G8S6B6</accession>
<dbReference type="PROSITE" id="PS00086">
    <property type="entry name" value="CYTOCHROME_P450"/>
    <property type="match status" value="1"/>
</dbReference>
<comment type="subcellular location">
    <subcellularLocation>
        <location evidence="2">Membrane</location>
        <topology evidence="2">Single-pass membrane protein</topology>
    </subcellularLocation>
</comment>
<dbReference type="Pfam" id="PF00067">
    <property type="entry name" value="p450"/>
    <property type="match status" value="1"/>
</dbReference>
<evidence type="ECO:0000256" key="7">
    <source>
        <dbReference type="ARBA" id="ARBA00022723"/>
    </source>
</evidence>
<dbReference type="STRING" id="1077348.A0A2G8S6B6"/>
<evidence type="ECO:0000256" key="6">
    <source>
        <dbReference type="ARBA" id="ARBA00022692"/>
    </source>
</evidence>
<evidence type="ECO:0000256" key="4">
    <source>
        <dbReference type="ARBA" id="ARBA00010617"/>
    </source>
</evidence>
<dbReference type="PANTHER" id="PTHR46300">
    <property type="entry name" value="P450, PUTATIVE (EUROFUNG)-RELATED-RELATED"/>
    <property type="match status" value="1"/>
</dbReference>
<feature type="binding site" description="axial binding residue" evidence="13">
    <location>
        <position position="459"/>
    </location>
    <ligand>
        <name>heme</name>
        <dbReference type="ChEBI" id="CHEBI:30413"/>
    </ligand>
    <ligandPart>
        <name>Fe</name>
        <dbReference type="ChEBI" id="CHEBI:18248"/>
    </ligandPart>
</feature>
<comment type="similarity">
    <text evidence="4 14">Belongs to the cytochrome P450 family.</text>
</comment>
<keyword evidence="8 15" id="KW-1133">Transmembrane helix</keyword>
<dbReference type="GO" id="GO:0004497">
    <property type="term" value="F:monooxygenase activity"/>
    <property type="evidence" value="ECO:0007669"/>
    <property type="project" value="UniProtKB-KW"/>
</dbReference>
<keyword evidence="5 13" id="KW-0349">Heme</keyword>
<dbReference type="EMBL" id="AYKW01000023">
    <property type="protein sequence ID" value="PIL29320.1"/>
    <property type="molecule type" value="Genomic_DNA"/>
</dbReference>